<dbReference type="Gene3D" id="3.80.10.10">
    <property type="entry name" value="Ribonuclease Inhibitor"/>
    <property type="match status" value="2"/>
</dbReference>
<dbReference type="SUPFAM" id="SSF52047">
    <property type="entry name" value="RNI-like"/>
    <property type="match status" value="1"/>
</dbReference>
<comment type="caution">
    <text evidence="2">The sequence shown here is derived from an EMBL/GenBank/DDBJ whole genome shotgun (WGS) entry which is preliminary data.</text>
</comment>
<sequence>DLHVMALRYCKRLERLTLAGCSKLTDIGLCTLIDEIGTMLISIDFSDVNQITDKTIFKTASCCPNLQGINLSMSRPQTGITDSSMTALARQCVHLKRVKLSKCINITSESVTSLSQYCSRLFEIDLTNCNIDDLVLISLFDSSQELRELRLGQPEIAETKITERAFMEANITQENCYQQLRFVDLTNISSINDQFISTLVNAAPRIRSLVLNKCPRITDEGALSIAKLGRFLRFLHLGHCSRLTDRSIGSLAMECNRIRYLDLACCTQVTDASIIQIAKNLSKLKRIGLVKCGNLTDLSLEALVHYHAANYNCLERVHLSYCIQLSTKGVAKLLNVCHQLNHLSLTNVPAFLREDLQAYCRTPPKALTDTQRRVFCVYSGKNIQDLSSHLNLLYSHDMTVLFPLQYPLEIMQESIT</sequence>
<dbReference type="Proteomes" id="UP000253551">
    <property type="component" value="Unassembled WGS sequence"/>
</dbReference>
<organism evidence="2 3">
    <name type="scientific">Rhizopus stolonifer</name>
    <name type="common">Rhizopus nigricans</name>
    <dbReference type="NCBI Taxonomy" id="4846"/>
    <lineage>
        <taxon>Eukaryota</taxon>
        <taxon>Fungi</taxon>
        <taxon>Fungi incertae sedis</taxon>
        <taxon>Mucoromycota</taxon>
        <taxon>Mucoromycotina</taxon>
        <taxon>Mucoromycetes</taxon>
        <taxon>Mucorales</taxon>
        <taxon>Mucorineae</taxon>
        <taxon>Rhizopodaceae</taxon>
        <taxon>Rhizopus</taxon>
    </lineage>
</organism>
<name>A0A367K1S3_RHIST</name>
<dbReference type="OrthoDB" id="10257471at2759"/>
<dbReference type="AlphaFoldDB" id="A0A367K1S3"/>
<evidence type="ECO:0000313" key="3">
    <source>
        <dbReference type="Proteomes" id="UP000253551"/>
    </source>
</evidence>
<dbReference type="GO" id="GO:0031146">
    <property type="term" value="P:SCF-dependent proteasomal ubiquitin-dependent protein catabolic process"/>
    <property type="evidence" value="ECO:0007669"/>
    <property type="project" value="TreeGrafter"/>
</dbReference>
<dbReference type="PANTHER" id="PTHR13318">
    <property type="entry name" value="PARTNER OF PAIRED, ISOFORM B-RELATED"/>
    <property type="match status" value="1"/>
</dbReference>
<evidence type="ECO:0000259" key="1">
    <source>
        <dbReference type="Pfam" id="PF25372"/>
    </source>
</evidence>
<feature type="non-terminal residue" evidence="2">
    <location>
        <position position="1"/>
    </location>
</feature>
<dbReference type="SMART" id="SM00367">
    <property type="entry name" value="LRR_CC"/>
    <property type="match status" value="11"/>
</dbReference>
<dbReference type="InterPro" id="IPR057207">
    <property type="entry name" value="FBXL15_LRR"/>
</dbReference>
<evidence type="ECO:0000313" key="2">
    <source>
        <dbReference type="EMBL" id="RCH96153.1"/>
    </source>
</evidence>
<dbReference type="GO" id="GO:0016874">
    <property type="term" value="F:ligase activity"/>
    <property type="evidence" value="ECO:0007669"/>
    <property type="project" value="UniProtKB-KW"/>
</dbReference>
<protein>
    <submittedName>
        <fullName evidence="2">SCF ubiquitin ligase complex subunit</fullName>
    </submittedName>
</protein>
<dbReference type="EMBL" id="PJQM01002345">
    <property type="protein sequence ID" value="RCH96153.1"/>
    <property type="molecule type" value="Genomic_DNA"/>
</dbReference>
<feature type="domain" description="F-box/LRR-repeat protein 15-like leucin rich repeat" evidence="1">
    <location>
        <begin position="8"/>
        <end position="221"/>
    </location>
</feature>
<keyword evidence="3" id="KW-1185">Reference proteome</keyword>
<accession>A0A367K1S3</accession>
<dbReference type="STRING" id="4846.A0A367K1S3"/>
<proteinExistence type="predicted"/>
<dbReference type="Pfam" id="PF25372">
    <property type="entry name" value="DUF7885"/>
    <property type="match status" value="1"/>
</dbReference>
<gene>
    <name evidence="2" type="primary">GRR1_1</name>
    <name evidence="2" type="ORF">CU098_003070</name>
</gene>
<keyword evidence="2" id="KW-0436">Ligase</keyword>
<reference evidence="2 3" key="1">
    <citation type="journal article" date="2018" name="G3 (Bethesda)">
        <title>Phylogenetic and Phylogenomic Definition of Rhizopus Species.</title>
        <authorList>
            <person name="Gryganskyi A.P."/>
            <person name="Golan J."/>
            <person name="Dolatabadi S."/>
            <person name="Mondo S."/>
            <person name="Robb S."/>
            <person name="Idnurm A."/>
            <person name="Muszewska A."/>
            <person name="Steczkiewicz K."/>
            <person name="Masonjones S."/>
            <person name="Liao H.L."/>
            <person name="Gajdeczka M.T."/>
            <person name="Anike F."/>
            <person name="Vuek A."/>
            <person name="Anishchenko I.M."/>
            <person name="Voigt K."/>
            <person name="de Hoog G.S."/>
            <person name="Smith M.E."/>
            <person name="Heitman J."/>
            <person name="Vilgalys R."/>
            <person name="Stajich J.E."/>
        </authorList>
    </citation>
    <scope>NUCLEOTIDE SEQUENCE [LARGE SCALE GENOMIC DNA]</scope>
    <source>
        <strain evidence="2 3">LSU 92-RS-03</strain>
    </source>
</reference>
<dbReference type="InterPro" id="IPR006553">
    <property type="entry name" value="Leu-rich_rpt_Cys-con_subtyp"/>
</dbReference>
<dbReference type="InterPro" id="IPR032675">
    <property type="entry name" value="LRR_dom_sf"/>
</dbReference>
<dbReference type="GO" id="GO:0019005">
    <property type="term" value="C:SCF ubiquitin ligase complex"/>
    <property type="evidence" value="ECO:0007669"/>
    <property type="project" value="TreeGrafter"/>
</dbReference>